<evidence type="ECO:0008006" key="4">
    <source>
        <dbReference type="Google" id="ProtNLM"/>
    </source>
</evidence>
<keyword evidence="1" id="KW-1133">Transmembrane helix</keyword>
<dbReference type="Proteomes" id="UP000824124">
    <property type="component" value="Unassembled WGS sequence"/>
</dbReference>
<reference evidence="2" key="2">
    <citation type="journal article" date="2021" name="PeerJ">
        <title>Extensive microbial diversity within the chicken gut microbiome revealed by metagenomics and culture.</title>
        <authorList>
            <person name="Gilroy R."/>
            <person name="Ravi A."/>
            <person name="Getino M."/>
            <person name="Pursley I."/>
            <person name="Horton D.L."/>
            <person name="Alikhan N.F."/>
            <person name="Baker D."/>
            <person name="Gharbi K."/>
            <person name="Hall N."/>
            <person name="Watson M."/>
            <person name="Adriaenssens E.M."/>
            <person name="Foster-Nyarko E."/>
            <person name="Jarju S."/>
            <person name="Secka A."/>
            <person name="Antonio M."/>
            <person name="Oren A."/>
            <person name="Chaudhuri R.R."/>
            <person name="La Ragione R."/>
            <person name="Hildebrand F."/>
            <person name="Pallen M.J."/>
        </authorList>
    </citation>
    <scope>NUCLEOTIDE SEQUENCE</scope>
    <source>
        <strain evidence="2">2830</strain>
    </source>
</reference>
<dbReference type="AlphaFoldDB" id="A0A9D1HN96"/>
<sequence>MKIMLAFLLVLLLLAVYPVRTAAEFTDWRLRVYWLPLLGIPWRVKMLEKDLTPPEDTLTALIQGDIIDWNKLSDQNKKSKPKSCVQADWRRLAVACLAALHVRRFRLAARLGGDPAVMALGVGAGWSALSVALGWLSFNVAAWPKDAIVDINLLTPSATLKHSQFEFQAEGWVLTWVLLLRLAGALSGGRKKQSLAESIR</sequence>
<evidence type="ECO:0000313" key="2">
    <source>
        <dbReference type="EMBL" id="HIU11048.1"/>
    </source>
</evidence>
<evidence type="ECO:0000313" key="3">
    <source>
        <dbReference type="Proteomes" id="UP000824124"/>
    </source>
</evidence>
<protein>
    <recommendedName>
        <fullName evidence="4">DUF2953 domain-containing protein</fullName>
    </recommendedName>
</protein>
<keyword evidence="1" id="KW-0812">Transmembrane</keyword>
<dbReference type="EMBL" id="DVMH01000038">
    <property type="protein sequence ID" value="HIU11048.1"/>
    <property type="molecule type" value="Genomic_DNA"/>
</dbReference>
<proteinExistence type="predicted"/>
<accession>A0A9D1HN96</accession>
<feature type="transmembrane region" description="Helical" evidence="1">
    <location>
        <begin position="116"/>
        <end position="138"/>
    </location>
</feature>
<comment type="caution">
    <text evidence="2">The sequence shown here is derived from an EMBL/GenBank/DDBJ whole genome shotgun (WGS) entry which is preliminary data.</text>
</comment>
<organism evidence="2 3">
    <name type="scientific">Candidatus Avidehalobacter gallistercoris</name>
    <dbReference type="NCBI Taxonomy" id="2840694"/>
    <lineage>
        <taxon>Bacteria</taxon>
        <taxon>Bacillati</taxon>
        <taxon>Bacillota</taxon>
        <taxon>Clostridia</taxon>
        <taxon>Eubacteriales</taxon>
        <taxon>Peptococcaceae</taxon>
        <taxon>Peptococcaceae incertae sedis</taxon>
        <taxon>Candidatus Avidehalobacter</taxon>
    </lineage>
</organism>
<evidence type="ECO:0000256" key="1">
    <source>
        <dbReference type="SAM" id="Phobius"/>
    </source>
</evidence>
<name>A0A9D1HN96_9FIRM</name>
<gene>
    <name evidence="2" type="ORF">IAB00_07445</name>
</gene>
<reference evidence="2" key="1">
    <citation type="submission" date="2020-10" db="EMBL/GenBank/DDBJ databases">
        <authorList>
            <person name="Gilroy R."/>
        </authorList>
    </citation>
    <scope>NUCLEOTIDE SEQUENCE</scope>
    <source>
        <strain evidence="2">2830</strain>
    </source>
</reference>
<keyword evidence="1" id="KW-0472">Membrane</keyword>